<name>Q7NJA0_GLOVI</name>
<organism evidence="2 3">
    <name type="scientific">Gloeobacter violaceus (strain ATCC 29082 / PCC 7421)</name>
    <dbReference type="NCBI Taxonomy" id="251221"/>
    <lineage>
        <taxon>Bacteria</taxon>
        <taxon>Bacillati</taxon>
        <taxon>Cyanobacteriota</taxon>
        <taxon>Cyanophyceae</taxon>
        <taxon>Gloeobacterales</taxon>
        <taxon>Gloeobacteraceae</taxon>
        <taxon>Gloeobacter</taxon>
    </lineage>
</organism>
<dbReference type="EMBL" id="BA000045">
    <property type="protein sequence ID" value="BAC89873.1"/>
    <property type="molecule type" value="Genomic_DNA"/>
</dbReference>
<evidence type="ECO:0000313" key="3">
    <source>
        <dbReference type="Proteomes" id="UP000000557"/>
    </source>
</evidence>
<dbReference type="PANTHER" id="PTHR21525">
    <property type="entry name" value="MOTILE SPERM PROTEIN"/>
    <property type="match status" value="1"/>
</dbReference>
<dbReference type="eggNOG" id="ENOG50341X3">
    <property type="taxonomic scope" value="Bacteria"/>
</dbReference>
<accession>Q7NJA0</accession>
<reference evidence="2 3" key="1">
    <citation type="journal article" date="2003" name="DNA Res.">
        <title>Complete genome structure of Gloeobacter violaceus PCC 7421, a cyanobacterium that lacks thylakoids.</title>
        <authorList>
            <person name="Nakamura Y."/>
            <person name="Kaneko T."/>
            <person name="Sato S."/>
            <person name="Mimuro M."/>
            <person name="Miyashita H."/>
            <person name="Tsuchiya T."/>
            <person name="Sasamoto S."/>
            <person name="Watanabe A."/>
            <person name="Kawashima K."/>
            <person name="Kishida Y."/>
            <person name="Kiyokawa C."/>
            <person name="Kohara M."/>
            <person name="Matsumoto M."/>
            <person name="Matsuno A."/>
            <person name="Nakazaki N."/>
            <person name="Shimpo S."/>
            <person name="Takeuchi C."/>
            <person name="Yamada M."/>
            <person name="Tabata S."/>
        </authorList>
    </citation>
    <scope>NUCLEOTIDE SEQUENCE [LARGE SCALE GENOMIC DNA]</scope>
    <source>
        <strain evidence="3">ATCC 29082 / PCC 7421</strain>
    </source>
</reference>
<feature type="region of interest" description="Disordered" evidence="1">
    <location>
        <begin position="1"/>
        <end position="44"/>
    </location>
</feature>
<dbReference type="RefSeq" id="WP_011141930.1">
    <property type="nucleotide sequence ID" value="NC_005125.1"/>
</dbReference>
<keyword evidence="3" id="KW-1185">Reference proteome</keyword>
<proteinExistence type="predicted"/>
<evidence type="ECO:0000313" key="2">
    <source>
        <dbReference type="EMBL" id="BAC89873.1"/>
    </source>
</evidence>
<reference evidence="2 3" key="2">
    <citation type="journal article" date="2003" name="DNA Res.">
        <title>Complete genome structure of Gloeobacter violaceus PCC 7421, a cyanobacterium that lacks thylakoids (supplement).</title>
        <authorList>
            <person name="Nakamura Y."/>
            <person name="Kaneko T."/>
            <person name="Sato S."/>
            <person name="Mimuro M."/>
            <person name="Miyashita H."/>
            <person name="Tsuchiya T."/>
            <person name="Sasamoto S."/>
            <person name="Watanabe A."/>
            <person name="Kawashima K."/>
            <person name="Kishida Y."/>
            <person name="Kiyokawa C."/>
            <person name="Kohara M."/>
            <person name="Matsumoto M."/>
            <person name="Matsuno A."/>
            <person name="Nakazaki N."/>
            <person name="Shimpo S."/>
            <person name="Takeuchi C."/>
            <person name="Yamada M."/>
            <person name="Tabata S."/>
        </authorList>
    </citation>
    <scope>NUCLEOTIDE SEQUENCE [LARGE SCALE GENOMIC DNA]</scope>
    <source>
        <strain evidence="3">ATCC 29082 / PCC 7421</strain>
    </source>
</reference>
<sequence length="529" mass="54953">MDIHTNGQDDASLEESAGFENSYPPEEPDTGDTGLLAAAIGPGDAQGEDAFGGVSAYSLQADSADQASDAAAFFGTMPNPQPWSSQGWDDCQSIPDQWSAPHQAEPPFADPAADALAEGAAAFATGDDIADFWANADGGEPFTDNATVVASTWEANTVSWEGASQNPSQDAVAAEAEAPTGDTFADSEVSEASLGIDNDNETVAGSDDWVNWEALSVWAATEKSDGESQEDWAADSAPLDVQEGSGFEKARVLQAQLRVEVEGVGGEESPGPEAESVPEWLTDVGKAGLTGLGLVQELTYPIWKQFEEPQGKPKNFNLSFRDISGFPKPTGQVYINRIDSLTGHPTQWKGLRLDFGPFPPKDPITRQNNIDPATGKKMYKVGWHWNQGGAWTAFGIENHTEIKTGTFPEILGRTLEKAKPLGRAALVGGVFLDAWAMGSAIHTGLHSGEWDPAVVEGARITGGWAGGWAAAQVGGGLGATLGTTILPGVGTIVGGAVGGLAGGAMGYLGGSALGQSAAERATGSPRPQP</sequence>
<dbReference type="AlphaFoldDB" id="Q7NJA0"/>
<dbReference type="Proteomes" id="UP000000557">
    <property type="component" value="Chromosome"/>
</dbReference>
<dbReference type="PANTHER" id="PTHR21525:SF9">
    <property type="entry name" value="CHANNEL_COLICIN DOMAIN-CONTAINING PROTEIN"/>
    <property type="match status" value="1"/>
</dbReference>
<dbReference type="HOGENOM" id="CLU_511679_0_0_3"/>
<evidence type="ECO:0000256" key="1">
    <source>
        <dbReference type="SAM" id="MobiDB-lite"/>
    </source>
</evidence>
<gene>
    <name evidence="2" type="ordered locus">glr1932</name>
</gene>
<dbReference type="EnsemblBacteria" id="BAC89873">
    <property type="protein sequence ID" value="BAC89873"/>
    <property type="gene ID" value="BAC89873"/>
</dbReference>
<protein>
    <submittedName>
        <fullName evidence="2">Glr1932 protein</fullName>
    </submittedName>
</protein>
<dbReference type="STRING" id="251221.gene:10759424"/>
<dbReference type="KEGG" id="gvi:glr1932"/>
<dbReference type="InParanoid" id="Q7NJA0"/>